<dbReference type="EMBL" id="BSFD01000001">
    <property type="protein sequence ID" value="GLK47180.1"/>
    <property type="molecule type" value="Genomic_DNA"/>
</dbReference>
<dbReference type="Proteomes" id="UP001143509">
    <property type="component" value="Unassembled WGS sequence"/>
</dbReference>
<reference evidence="2" key="1">
    <citation type="journal article" date="2014" name="Int. J. Syst. Evol. Microbiol.">
        <title>Complete genome of a new Firmicutes species belonging to the dominant human colonic microbiota ('Ruminococcus bicirculans') reveals two chromosomes and a selective capacity to utilize plant glucans.</title>
        <authorList>
            <consortium name="NISC Comparative Sequencing Program"/>
            <person name="Wegmann U."/>
            <person name="Louis P."/>
            <person name="Goesmann A."/>
            <person name="Henrissat B."/>
            <person name="Duncan S.H."/>
            <person name="Flint H.J."/>
        </authorList>
    </citation>
    <scope>NUCLEOTIDE SEQUENCE</scope>
    <source>
        <strain evidence="2">VKM B-1499</strain>
    </source>
</reference>
<feature type="region of interest" description="Disordered" evidence="1">
    <location>
        <begin position="87"/>
        <end position="110"/>
    </location>
</feature>
<gene>
    <name evidence="2" type="ORF">GCM10017620_01530</name>
</gene>
<accession>A0ABQ5T507</accession>
<protein>
    <submittedName>
        <fullName evidence="2">Uncharacterized protein</fullName>
    </submittedName>
</protein>
<reference evidence="2" key="2">
    <citation type="submission" date="2023-01" db="EMBL/GenBank/DDBJ databases">
        <authorList>
            <person name="Sun Q."/>
            <person name="Evtushenko L."/>
        </authorList>
    </citation>
    <scope>NUCLEOTIDE SEQUENCE</scope>
    <source>
        <strain evidence="2">VKM B-1499</strain>
    </source>
</reference>
<evidence type="ECO:0000256" key="1">
    <source>
        <dbReference type="SAM" id="MobiDB-lite"/>
    </source>
</evidence>
<evidence type="ECO:0000313" key="2">
    <source>
        <dbReference type="EMBL" id="GLK47180.1"/>
    </source>
</evidence>
<name>A0ABQ5T507_9CAUL</name>
<organism evidence="2 3">
    <name type="scientific">Brevundimonas intermedia</name>
    <dbReference type="NCBI Taxonomy" id="74315"/>
    <lineage>
        <taxon>Bacteria</taxon>
        <taxon>Pseudomonadati</taxon>
        <taxon>Pseudomonadota</taxon>
        <taxon>Alphaproteobacteria</taxon>
        <taxon>Caulobacterales</taxon>
        <taxon>Caulobacteraceae</taxon>
        <taxon>Brevundimonas</taxon>
    </lineage>
</organism>
<keyword evidence="3" id="KW-1185">Reference proteome</keyword>
<comment type="caution">
    <text evidence="2">The sequence shown here is derived from an EMBL/GenBank/DDBJ whole genome shotgun (WGS) entry which is preliminary data.</text>
</comment>
<proteinExistence type="predicted"/>
<sequence>MAEQQLATGGIELCLGRDEQTPVRCGKLRLHLNLARSDCEVLLLPVRSPPRQDGTGRTGPSQDLVPQKQEFADQAYDLLRCEETFPPPPQHVVPVGKSLKDEPKTGPVRPAGMIRSRIKQMAAERSEDVELIPVFEGENEPRTISRSTLEGDVDAVEPRRLRQLTAAVIGRKREDVLPRVISAPEEIQRMGL</sequence>
<evidence type="ECO:0000313" key="3">
    <source>
        <dbReference type="Proteomes" id="UP001143509"/>
    </source>
</evidence>